<accession>A0ABR4CJS6</accession>
<reference evidence="1 2" key="1">
    <citation type="journal article" date="2024" name="Commun. Biol.">
        <title>Comparative genomic analysis of thermophilic fungi reveals convergent evolutionary adaptations and gene losses.</title>
        <authorList>
            <person name="Steindorff A.S."/>
            <person name="Aguilar-Pontes M.V."/>
            <person name="Robinson A.J."/>
            <person name="Andreopoulos B."/>
            <person name="LaButti K."/>
            <person name="Kuo A."/>
            <person name="Mondo S."/>
            <person name="Riley R."/>
            <person name="Otillar R."/>
            <person name="Haridas S."/>
            <person name="Lipzen A."/>
            <person name="Grimwood J."/>
            <person name="Schmutz J."/>
            <person name="Clum A."/>
            <person name="Reid I.D."/>
            <person name="Moisan M.C."/>
            <person name="Butler G."/>
            <person name="Nguyen T.T.M."/>
            <person name="Dewar K."/>
            <person name="Conant G."/>
            <person name="Drula E."/>
            <person name="Henrissat B."/>
            <person name="Hansel C."/>
            <person name="Singer S."/>
            <person name="Hutchinson M.I."/>
            <person name="de Vries R.P."/>
            <person name="Natvig D.O."/>
            <person name="Powell A.J."/>
            <person name="Tsang A."/>
            <person name="Grigoriev I.V."/>
        </authorList>
    </citation>
    <scope>NUCLEOTIDE SEQUENCE [LARGE SCALE GENOMIC DNA]</scope>
    <source>
        <strain evidence="1 2">CBS 494.80</strain>
    </source>
</reference>
<organism evidence="1 2">
    <name type="scientific">Oculimacula yallundae</name>
    <dbReference type="NCBI Taxonomy" id="86028"/>
    <lineage>
        <taxon>Eukaryota</taxon>
        <taxon>Fungi</taxon>
        <taxon>Dikarya</taxon>
        <taxon>Ascomycota</taxon>
        <taxon>Pezizomycotina</taxon>
        <taxon>Leotiomycetes</taxon>
        <taxon>Helotiales</taxon>
        <taxon>Ploettnerulaceae</taxon>
        <taxon>Oculimacula</taxon>
    </lineage>
</organism>
<dbReference type="Proteomes" id="UP001595075">
    <property type="component" value="Unassembled WGS sequence"/>
</dbReference>
<keyword evidence="2" id="KW-1185">Reference proteome</keyword>
<evidence type="ECO:0000313" key="2">
    <source>
        <dbReference type="Proteomes" id="UP001595075"/>
    </source>
</evidence>
<gene>
    <name evidence="1" type="ORF">VTL71DRAFT_14431</name>
</gene>
<evidence type="ECO:0000313" key="1">
    <source>
        <dbReference type="EMBL" id="KAL2069752.1"/>
    </source>
</evidence>
<name>A0ABR4CJS6_9HELO</name>
<comment type="caution">
    <text evidence="1">The sequence shown here is derived from an EMBL/GenBank/DDBJ whole genome shotgun (WGS) entry which is preliminary data.</text>
</comment>
<sequence length="72" mass="8258">MSSIFSPSLGLTQLVSWSHVYQACSSLYSIMHGGNLVRPLRNSWLAENQDSETRVDCTIFLFFPFLVAVYYY</sequence>
<dbReference type="EMBL" id="JAZHXI010000007">
    <property type="protein sequence ID" value="KAL2069752.1"/>
    <property type="molecule type" value="Genomic_DNA"/>
</dbReference>
<protein>
    <submittedName>
        <fullName evidence="1">Uncharacterized protein</fullName>
    </submittedName>
</protein>
<proteinExistence type="predicted"/>